<evidence type="ECO:0000313" key="1">
    <source>
        <dbReference type="EMBL" id="KAJ8105247.1"/>
    </source>
</evidence>
<organism evidence="1 2">
    <name type="scientific">Boeremia exigua</name>
    <dbReference type="NCBI Taxonomy" id="749465"/>
    <lineage>
        <taxon>Eukaryota</taxon>
        <taxon>Fungi</taxon>
        <taxon>Dikarya</taxon>
        <taxon>Ascomycota</taxon>
        <taxon>Pezizomycotina</taxon>
        <taxon>Dothideomycetes</taxon>
        <taxon>Pleosporomycetidae</taxon>
        <taxon>Pleosporales</taxon>
        <taxon>Pleosporineae</taxon>
        <taxon>Didymellaceae</taxon>
        <taxon>Boeremia</taxon>
    </lineage>
</organism>
<comment type="caution">
    <text evidence="1">The sequence shown here is derived from an EMBL/GenBank/DDBJ whole genome shotgun (WGS) entry which is preliminary data.</text>
</comment>
<evidence type="ECO:0000313" key="2">
    <source>
        <dbReference type="Proteomes" id="UP001153331"/>
    </source>
</evidence>
<protein>
    <submittedName>
        <fullName evidence="1">Uncharacterized protein</fullName>
    </submittedName>
</protein>
<keyword evidence="2" id="KW-1185">Reference proteome</keyword>
<sequence>MSISHQQKRDTPGTTPWNYDVSCDWGKLDPSYIACRNGTQQSPINLTHKAALSKKNQPNFAYKNKPTTGILSNWGYGPSFTLSPPGGDYSKLPKITFGTEEAFLIGWHIHTPAEHTIDGSRSRAEMHLVHVTRHGIPRSVVGIFIDPGKAESKFVAGFQKHLRGVKDTTTVTVELNMAQVVPEAAASKEFWAYEGSLTSPPCSEGVRWFVAREVLLVSTEQMQRLLGVGACSARVEQQVWEHFSKV</sequence>
<dbReference type="EMBL" id="JAPHNI010001584">
    <property type="protein sequence ID" value="KAJ8105247.1"/>
    <property type="molecule type" value="Genomic_DNA"/>
</dbReference>
<accession>A0ACC2HQB5</accession>
<dbReference type="Proteomes" id="UP001153331">
    <property type="component" value="Unassembled WGS sequence"/>
</dbReference>
<gene>
    <name evidence="1" type="ORF">OPT61_g10295</name>
</gene>
<proteinExistence type="predicted"/>
<reference evidence="1" key="1">
    <citation type="submission" date="2022-11" db="EMBL/GenBank/DDBJ databases">
        <title>Genome Sequence of Boeremia exigua.</title>
        <authorList>
            <person name="Buettner E."/>
        </authorList>
    </citation>
    <scope>NUCLEOTIDE SEQUENCE</scope>
    <source>
        <strain evidence="1">CU02</strain>
    </source>
</reference>
<name>A0ACC2HQB5_9PLEO</name>